<sequence length="160" mass="18001">MYGHSQNLICLTHQGRMNRQPYFFYLIYANAIHSLGQWLAEMAANFHPYLGIFALAFWALLSILLLWSIFNATAQRLHDLNFPAFPAGAVLLLLPITIAQNMPVISSIPYGNQIMATINYSPIVIILSLFVLCLIPGTKGPNKYGSDPLREDDQIRETFS</sequence>
<dbReference type="Pfam" id="PF05656">
    <property type="entry name" value="DUF805"/>
    <property type="match status" value="1"/>
</dbReference>
<keyword evidence="1" id="KW-1133">Transmembrane helix</keyword>
<keyword evidence="1" id="KW-0812">Transmembrane</keyword>
<evidence type="ECO:0000313" key="2">
    <source>
        <dbReference type="EMBL" id="MDC7677598.1"/>
    </source>
</evidence>
<evidence type="ECO:0000313" key="3">
    <source>
        <dbReference type="Proteomes" id="UP001218579"/>
    </source>
</evidence>
<feature type="transmembrane region" description="Helical" evidence="1">
    <location>
        <begin position="82"/>
        <end position="102"/>
    </location>
</feature>
<dbReference type="EMBL" id="JAQQKV010000004">
    <property type="protein sequence ID" value="MDC7677598.1"/>
    <property type="molecule type" value="Genomic_DNA"/>
</dbReference>
<comment type="caution">
    <text evidence="2">The sequence shown here is derived from an EMBL/GenBank/DDBJ whole genome shotgun (WGS) entry which is preliminary data.</text>
</comment>
<accession>A0ABT5HMX7</accession>
<keyword evidence="3" id="KW-1185">Reference proteome</keyword>
<reference evidence="2 3" key="1">
    <citation type="submission" date="2023-01" db="EMBL/GenBank/DDBJ databases">
        <title>Novel species of the genus Asticcacaulis isolated from rivers.</title>
        <authorList>
            <person name="Lu H."/>
        </authorList>
    </citation>
    <scope>NUCLEOTIDE SEQUENCE [LARGE SCALE GENOMIC DNA]</scope>
    <source>
        <strain evidence="2 3">LKC15W</strain>
    </source>
</reference>
<feature type="transmembrane region" description="Helical" evidence="1">
    <location>
        <begin position="114"/>
        <end position="135"/>
    </location>
</feature>
<organism evidence="2 3">
    <name type="scientific">Asticcacaulis machinosus</name>
    <dbReference type="NCBI Taxonomy" id="2984211"/>
    <lineage>
        <taxon>Bacteria</taxon>
        <taxon>Pseudomonadati</taxon>
        <taxon>Pseudomonadota</taxon>
        <taxon>Alphaproteobacteria</taxon>
        <taxon>Caulobacterales</taxon>
        <taxon>Caulobacteraceae</taxon>
        <taxon>Asticcacaulis</taxon>
    </lineage>
</organism>
<proteinExistence type="predicted"/>
<evidence type="ECO:0000256" key="1">
    <source>
        <dbReference type="SAM" id="Phobius"/>
    </source>
</evidence>
<name>A0ABT5HMX7_9CAUL</name>
<feature type="transmembrane region" description="Helical" evidence="1">
    <location>
        <begin position="22"/>
        <end position="40"/>
    </location>
</feature>
<dbReference type="InterPro" id="IPR008523">
    <property type="entry name" value="DUF805"/>
</dbReference>
<dbReference type="RefSeq" id="WP_272745920.1">
    <property type="nucleotide sequence ID" value="NZ_JAQQKV010000004.1"/>
</dbReference>
<feature type="transmembrane region" description="Helical" evidence="1">
    <location>
        <begin position="46"/>
        <end position="70"/>
    </location>
</feature>
<gene>
    <name evidence="2" type="ORF">PQU98_15755</name>
</gene>
<keyword evidence="1" id="KW-0472">Membrane</keyword>
<dbReference type="Proteomes" id="UP001218579">
    <property type="component" value="Unassembled WGS sequence"/>
</dbReference>
<protein>
    <submittedName>
        <fullName evidence="2">DUF805 domain-containing protein</fullName>
    </submittedName>
</protein>